<dbReference type="PROSITE" id="PS50937">
    <property type="entry name" value="HTH_MERR_2"/>
    <property type="match status" value="1"/>
</dbReference>
<evidence type="ECO:0000256" key="3">
    <source>
        <dbReference type="ARBA" id="ARBA00023159"/>
    </source>
</evidence>
<sequence length="253" mass="27678">MYSTQQLATLSGVSARTLRYYDQIGLLTPPLTANGYRQYGPAEVDRLQLILTYRALGFALADIRTLLDQPPAQRVQALAQQREKLLANRRLVDQQLAQLEVTLTNQKGESNMPDTEKFAAFKQAQIKANDEAYGNEVTAKYGNAAKAAADARFAGLSEAQYNAMTVAETQLKTALLAYLTAPALPGADAAAAYHAHREWLLATTPQLTPVMHRGLAAMYVADPRFTAYYTKLTGSKQAAAALQAIVDYYAIEE</sequence>
<evidence type="ECO:0000259" key="5">
    <source>
        <dbReference type="PROSITE" id="PS50937"/>
    </source>
</evidence>
<keyword evidence="3" id="KW-0010">Activator</keyword>
<dbReference type="Pfam" id="PF07739">
    <property type="entry name" value="TipAS"/>
    <property type="match status" value="1"/>
</dbReference>
<evidence type="ECO:0000256" key="2">
    <source>
        <dbReference type="ARBA" id="ARBA00023125"/>
    </source>
</evidence>
<dbReference type="Gene3D" id="1.10.1660.10">
    <property type="match status" value="1"/>
</dbReference>
<dbReference type="PANTHER" id="PTHR30204">
    <property type="entry name" value="REDOX-CYCLING DRUG-SENSING TRANSCRIPTIONAL ACTIVATOR SOXR"/>
    <property type="match status" value="1"/>
</dbReference>
<dbReference type="SMART" id="SM00422">
    <property type="entry name" value="HTH_MERR"/>
    <property type="match status" value="1"/>
</dbReference>
<dbReference type="Gene3D" id="1.10.490.50">
    <property type="entry name" value="Antibiotic binding domain of TipA-like multidrug resistance regulators"/>
    <property type="match status" value="1"/>
</dbReference>
<reference evidence="7" key="1">
    <citation type="journal article" date="2019" name="Int. J. Syst. Evol. Microbiol.">
        <title>The Global Catalogue of Microorganisms (GCM) 10K type strain sequencing project: providing services to taxonomists for standard genome sequencing and annotation.</title>
        <authorList>
            <consortium name="The Broad Institute Genomics Platform"/>
            <consortium name="The Broad Institute Genome Sequencing Center for Infectious Disease"/>
            <person name="Wu L."/>
            <person name="Ma J."/>
        </authorList>
    </citation>
    <scope>NUCLEOTIDE SEQUENCE [LARGE SCALE GENOMIC DNA]</scope>
    <source>
        <strain evidence="7">CCM 9110</strain>
    </source>
</reference>
<dbReference type="Pfam" id="PF13411">
    <property type="entry name" value="MerR_1"/>
    <property type="match status" value="1"/>
</dbReference>
<dbReference type="InterPro" id="IPR012925">
    <property type="entry name" value="TipAS_dom"/>
</dbReference>
<accession>A0ABW4BG97</accession>
<evidence type="ECO:0000256" key="4">
    <source>
        <dbReference type="ARBA" id="ARBA00023163"/>
    </source>
</evidence>
<dbReference type="EMBL" id="JBHTOA010000030">
    <property type="protein sequence ID" value="MFD1399093.1"/>
    <property type="molecule type" value="Genomic_DNA"/>
</dbReference>
<keyword evidence="4" id="KW-0804">Transcription</keyword>
<proteinExistence type="predicted"/>
<dbReference type="SUPFAM" id="SSF89082">
    <property type="entry name" value="Antibiotic binding domain of TipA-like multidrug resistance regulators"/>
    <property type="match status" value="1"/>
</dbReference>
<keyword evidence="1" id="KW-0805">Transcription regulation</keyword>
<evidence type="ECO:0000256" key="1">
    <source>
        <dbReference type="ARBA" id="ARBA00023015"/>
    </source>
</evidence>
<name>A0ABW4BG97_9LACO</name>
<evidence type="ECO:0000313" key="7">
    <source>
        <dbReference type="Proteomes" id="UP001597199"/>
    </source>
</evidence>
<keyword evidence="7" id="KW-1185">Reference proteome</keyword>
<dbReference type="RefSeq" id="WP_204118268.1">
    <property type="nucleotide sequence ID" value="NZ_BOLV01000003.1"/>
</dbReference>
<dbReference type="InterPro" id="IPR047057">
    <property type="entry name" value="MerR_fam"/>
</dbReference>
<gene>
    <name evidence="6" type="ORF">ACFQ41_07205</name>
</gene>
<evidence type="ECO:0000313" key="6">
    <source>
        <dbReference type="EMBL" id="MFD1399093.1"/>
    </source>
</evidence>
<dbReference type="SUPFAM" id="SSF46955">
    <property type="entry name" value="Putative DNA-binding domain"/>
    <property type="match status" value="1"/>
</dbReference>
<dbReference type="InterPro" id="IPR036244">
    <property type="entry name" value="TipA-like_antibiotic-bd"/>
</dbReference>
<protein>
    <submittedName>
        <fullName evidence="6">MerR family transcriptional regulator</fullName>
    </submittedName>
</protein>
<comment type="caution">
    <text evidence="6">The sequence shown here is derived from an EMBL/GenBank/DDBJ whole genome shotgun (WGS) entry which is preliminary data.</text>
</comment>
<dbReference type="PRINTS" id="PR00040">
    <property type="entry name" value="HTHMERR"/>
</dbReference>
<dbReference type="PANTHER" id="PTHR30204:SF90">
    <property type="entry name" value="HTH-TYPE TRANSCRIPTIONAL ACTIVATOR MTA"/>
    <property type="match status" value="1"/>
</dbReference>
<dbReference type="CDD" id="cd01106">
    <property type="entry name" value="HTH_TipAL-Mta"/>
    <property type="match status" value="1"/>
</dbReference>
<keyword evidence="2" id="KW-0238">DNA-binding</keyword>
<feature type="domain" description="HTH merR-type" evidence="5">
    <location>
        <begin position="1"/>
        <end position="69"/>
    </location>
</feature>
<dbReference type="Proteomes" id="UP001597199">
    <property type="component" value="Unassembled WGS sequence"/>
</dbReference>
<dbReference type="InterPro" id="IPR000551">
    <property type="entry name" value="MerR-type_HTH_dom"/>
</dbReference>
<dbReference type="InterPro" id="IPR009061">
    <property type="entry name" value="DNA-bd_dom_put_sf"/>
</dbReference>
<organism evidence="6 7">
    <name type="scientific">Lacticaseibacillus suilingensis</name>
    <dbReference type="NCBI Taxonomy" id="2799577"/>
    <lineage>
        <taxon>Bacteria</taxon>
        <taxon>Bacillati</taxon>
        <taxon>Bacillota</taxon>
        <taxon>Bacilli</taxon>
        <taxon>Lactobacillales</taxon>
        <taxon>Lactobacillaceae</taxon>
        <taxon>Lacticaseibacillus</taxon>
    </lineage>
</organism>